<dbReference type="AlphaFoldDB" id="A0A7S2WT36"/>
<proteinExistence type="inferred from homology"/>
<dbReference type="InterPro" id="IPR014752">
    <property type="entry name" value="Arrestin-like_C"/>
</dbReference>
<dbReference type="Pfam" id="PF03643">
    <property type="entry name" value="Vps26"/>
    <property type="match status" value="1"/>
</dbReference>
<dbReference type="EMBL" id="HBHK01026489">
    <property type="protein sequence ID" value="CAD9706246.1"/>
    <property type="molecule type" value="Transcribed_RNA"/>
</dbReference>
<accession>A0A7S2WT36</accession>
<name>A0A7S2WT36_9STRA</name>
<evidence type="ECO:0000256" key="1">
    <source>
        <dbReference type="ARBA" id="ARBA00009100"/>
    </source>
</evidence>
<comment type="similarity">
    <text evidence="1">Belongs to the VPS26 family.</text>
</comment>
<protein>
    <submittedName>
        <fullName evidence="2">Uncharacterized protein</fullName>
    </submittedName>
</protein>
<dbReference type="InterPro" id="IPR028934">
    <property type="entry name" value="Vps26-related"/>
</dbReference>
<dbReference type="PANTHER" id="PTHR12233">
    <property type="entry name" value="VACUOLAR PROTEIN SORTING 26 RELATED"/>
    <property type="match status" value="1"/>
</dbReference>
<dbReference type="FunFam" id="2.60.40.640:FF:000024">
    <property type="entry name" value="Down syndrome critical region protein 3"/>
    <property type="match status" value="1"/>
</dbReference>
<gene>
    <name evidence="2" type="ORF">QSP1433_LOCUS16657</name>
</gene>
<evidence type="ECO:0000313" key="2">
    <source>
        <dbReference type="EMBL" id="CAD9706246.1"/>
    </source>
</evidence>
<dbReference type="GO" id="GO:0006886">
    <property type="term" value="P:intracellular protein transport"/>
    <property type="evidence" value="ECO:0007669"/>
    <property type="project" value="InterPro"/>
</dbReference>
<sequence>MMNASGVLASSVEVTLDRVDRTYHEGDTVRGVVKIKTHHMSMSYSDVSLVVEGATRLHLNAKNVGLLEAFYSSIEPQVMFYKEINLDRQGKVSNAEKVFPFEFVLEHQKSNSRVQIQKFFETYHGVYINNSYIIKAEVTRGMLSTNLVRELEFLVQVPSGRVLKKDPVAFTISNETLSNVQKQYMQRVPKFKVTGKLDRRNCQITEPLTGELVVEQSEVPIRSIELQLARLESIEYAEGVAQEATEVQNIQIGDGDVCRQMMLPLYVVFPRLITCPTMLTDRFRVEFEITLVILFKDGTVVTEMFPIVLTR</sequence>
<organism evidence="2">
    <name type="scientific">Mucochytrium quahogii</name>
    <dbReference type="NCBI Taxonomy" id="96639"/>
    <lineage>
        <taxon>Eukaryota</taxon>
        <taxon>Sar</taxon>
        <taxon>Stramenopiles</taxon>
        <taxon>Bigyra</taxon>
        <taxon>Labyrinthulomycetes</taxon>
        <taxon>Thraustochytrida</taxon>
        <taxon>Thraustochytriidae</taxon>
        <taxon>Mucochytrium</taxon>
    </lineage>
</organism>
<dbReference type="Gene3D" id="2.60.40.640">
    <property type="match status" value="2"/>
</dbReference>
<reference evidence="2" key="1">
    <citation type="submission" date="2021-01" db="EMBL/GenBank/DDBJ databases">
        <authorList>
            <person name="Corre E."/>
            <person name="Pelletier E."/>
            <person name="Niang G."/>
            <person name="Scheremetjew M."/>
            <person name="Finn R."/>
            <person name="Kale V."/>
            <person name="Holt S."/>
            <person name="Cochrane G."/>
            <person name="Meng A."/>
            <person name="Brown T."/>
            <person name="Cohen L."/>
        </authorList>
    </citation>
    <scope>NUCLEOTIDE SEQUENCE</scope>
    <source>
        <strain evidence="2">NY070348D</strain>
    </source>
</reference>